<keyword evidence="2" id="KW-0813">Transport</keyword>
<evidence type="ECO:0000256" key="4">
    <source>
        <dbReference type="SAM" id="Coils"/>
    </source>
</evidence>
<keyword evidence="6" id="KW-1185">Reference proteome</keyword>
<dbReference type="InterPro" id="IPR002842">
    <property type="entry name" value="ATPase_V1_Esu"/>
</dbReference>
<evidence type="ECO:0000256" key="1">
    <source>
        <dbReference type="ARBA" id="ARBA00005901"/>
    </source>
</evidence>
<comment type="caution">
    <text evidence="5">The sequence shown here is derived from an EMBL/GenBank/DDBJ whole genome shotgun (WGS) entry which is preliminary data.</text>
</comment>
<name>A0ABU0AW65_9FIRM</name>
<feature type="coiled-coil region" evidence="4">
    <location>
        <begin position="16"/>
        <end position="43"/>
    </location>
</feature>
<evidence type="ECO:0000313" key="6">
    <source>
        <dbReference type="Proteomes" id="UP001236559"/>
    </source>
</evidence>
<comment type="similarity">
    <text evidence="1">Belongs to the V-ATPase E subunit family.</text>
</comment>
<evidence type="ECO:0000256" key="3">
    <source>
        <dbReference type="ARBA" id="ARBA00023065"/>
    </source>
</evidence>
<accession>A0ABU0AW65</accession>
<dbReference type="Proteomes" id="UP001236559">
    <property type="component" value="Unassembled WGS sequence"/>
</dbReference>
<evidence type="ECO:0000256" key="2">
    <source>
        <dbReference type="ARBA" id="ARBA00022448"/>
    </source>
</evidence>
<reference evidence="5 6" key="1">
    <citation type="submission" date="2023-07" db="EMBL/GenBank/DDBJ databases">
        <title>Genomic Encyclopedia of Type Strains, Phase IV (KMG-IV): sequencing the most valuable type-strain genomes for metagenomic binning, comparative biology and taxonomic classification.</title>
        <authorList>
            <person name="Goeker M."/>
        </authorList>
    </citation>
    <scope>NUCLEOTIDE SEQUENCE [LARGE SCALE GENOMIC DNA]</scope>
    <source>
        <strain evidence="5 6">DSM 22616</strain>
    </source>
</reference>
<keyword evidence="4" id="KW-0175">Coiled coil</keyword>
<proteinExistence type="inferred from homology"/>
<dbReference type="Gene3D" id="1.20.5.620">
    <property type="entry name" value="F1F0 ATP synthase subunit B, membrane domain"/>
    <property type="match status" value="1"/>
</dbReference>
<sequence length="183" mass="20856">MSNLDNILEKIKSDAKAQADSIIEEAEKKAQRIIDEAIETEKDSAALNTIKTKREAEALVEKTLTSAELKARDLKLSASQEIINKVLERVKDKLKNLDKDSYIKYLKRNLKDFQGKDIEIMVQKDKLDQVKALDLPFKISDRTVESGFAFVENDLIYNGDFSSLVEFMREDLEGQIASQLSQR</sequence>
<dbReference type="SUPFAM" id="SSF160527">
    <property type="entry name" value="V-type ATPase subunit E-like"/>
    <property type="match status" value="1"/>
</dbReference>
<dbReference type="Pfam" id="PF01991">
    <property type="entry name" value="vATP-synt_E"/>
    <property type="match status" value="1"/>
</dbReference>
<gene>
    <name evidence="5" type="ORF">J2S72_001528</name>
</gene>
<dbReference type="RefSeq" id="WP_023055965.1">
    <property type="nucleotide sequence ID" value="NZ_JAUSTN010000007.1"/>
</dbReference>
<keyword evidence="3" id="KW-0406">Ion transport</keyword>
<organism evidence="5 6">
    <name type="scientific">Peptoniphilus koenoeneniae</name>
    <dbReference type="NCBI Taxonomy" id="507751"/>
    <lineage>
        <taxon>Bacteria</taxon>
        <taxon>Bacillati</taxon>
        <taxon>Bacillota</taxon>
        <taxon>Tissierellia</taxon>
        <taxon>Tissierellales</taxon>
        <taxon>Peptoniphilaceae</taxon>
        <taxon>Peptoniphilus</taxon>
    </lineage>
</organism>
<protein>
    <submittedName>
        <fullName evidence="5">V/A-type H+-transporting ATPase subunit E</fullName>
    </submittedName>
</protein>
<evidence type="ECO:0000313" key="5">
    <source>
        <dbReference type="EMBL" id="MDQ0275501.1"/>
    </source>
</evidence>
<dbReference type="EMBL" id="JAUSTN010000007">
    <property type="protein sequence ID" value="MDQ0275501.1"/>
    <property type="molecule type" value="Genomic_DNA"/>
</dbReference>